<proteinExistence type="predicted"/>
<dbReference type="Pfam" id="PF01882">
    <property type="entry name" value="DUF58"/>
    <property type="match status" value="1"/>
</dbReference>
<evidence type="ECO:0000313" key="3">
    <source>
        <dbReference type="Proteomes" id="UP000198923"/>
    </source>
</evidence>
<feature type="domain" description="DUF58" evidence="1">
    <location>
        <begin position="43"/>
        <end position="267"/>
    </location>
</feature>
<dbReference type="InterPro" id="IPR036465">
    <property type="entry name" value="vWFA_dom_sf"/>
</dbReference>
<dbReference type="SUPFAM" id="SSF53300">
    <property type="entry name" value="vWA-like"/>
    <property type="match status" value="1"/>
</dbReference>
<evidence type="ECO:0000259" key="1">
    <source>
        <dbReference type="Pfam" id="PF01882"/>
    </source>
</evidence>
<gene>
    <name evidence="2" type="ORF">SAMN05421505_118111</name>
</gene>
<dbReference type="Gene3D" id="3.40.50.410">
    <property type="entry name" value="von Willebrand factor, type A domain"/>
    <property type="match status" value="1"/>
</dbReference>
<name>A0A1G8DNJ4_9ACTN</name>
<protein>
    <recommendedName>
        <fullName evidence="1">DUF58 domain-containing protein</fullName>
    </recommendedName>
</protein>
<dbReference type="EMBL" id="FNCN01000018">
    <property type="protein sequence ID" value="SDH59099.1"/>
    <property type="molecule type" value="Genomic_DNA"/>
</dbReference>
<dbReference type="Proteomes" id="UP000198923">
    <property type="component" value="Unassembled WGS sequence"/>
</dbReference>
<organism evidence="2 3">
    <name type="scientific">Sinosporangium album</name>
    <dbReference type="NCBI Taxonomy" id="504805"/>
    <lineage>
        <taxon>Bacteria</taxon>
        <taxon>Bacillati</taxon>
        <taxon>Actinomycetota</taxon>
        <taxon>Actinomycetes</taxon>
        <taxon>Streptosporangiales</taxon>
        <taxon>Streptosporangiaceae</taxon>
        <taxon>Sinosporangium</taxon>
    </lineage>
</organism>
<dbReference type="RefSeq" id="WP_245691193.1">
    <property type="nucleotide sequence ID" value="NZ_FNCN01000018.1"/>
</dbReference>
<reference evidence="2 3" key="1">
    <citation type="submission" date="2016-10" db="EMBL/GenBank/DDBJ databases">
        <authorList>
            <person name="de Groot N.N."/>
        </authorList>
    </citation>
    <scope>NUCLEOTIDE SEQUENCE [LARGE SCALE GENOMIC DNA]</scope>
    <source>
        <strain evidence="2 3">CPCC 201354</strain>
    </source>
</reference>
<keyword evidence="3" id="KW-1185">Reference proteome</keyword>
<dbReference type="PANTHER" id="PTHR33608">
    <property type="entry name" value="BLL2464 PROTEIN"/>
    <property type="match status" value="1"/>
</dbReference>
<evidence type="ECO:0000313" key="2">
    <source>
        <dbReference type="EMBL" id="SDH59099.1"/>
    </source>
</evidence>
<sequence length="318" mass="34607">MTSFAAAEQALRRLELTIARRLDGMLHGAHRGLLPGPGSEYGDSRPYVPGEDDVRRMDWAVTARTGTAHVRDLVADRELETWALADLSASMDFGTEEMDKRGLAVAAVAAVGFLSGRAGDRFGACVLHGAHVHRMPARAGRAALYGLLHSLMDAPRGGAVPDAPGLAEAVEVLGSARRNRGLRVVVSDFLDAEPVLDPAAERAWERPMRRLAARHDVLAVEVLDPRELVLPPGGTVSFADPETGRVRQVRLSRRVSEKYAEAAALQRRGTASALRRAGVSHLVLRTDRDWVLDVAQFVLRRRRTARAAHRLPTSGARR</sequence>
<dbReference type="PANTHER" id="PTHR33608:SF6">
    <property type="entry name" value="BLL2464 PROTEIN"/>
    <property type="match status" value="1"/>
</dbReference>
<accession>A0A1G8DNJ4</accession>
<dbReference type="InterPro" id="IPR002881">
    <property type="entry name" value="DUF58"/>
</dbReference>
<dbReference type="AlphaFoldDB" id="A0A1G8DNJ4"/>
<dbReference type="STRING" id="504805.SAMN05421505_118111"/>